<dbReference type="PANTHER" id="PTHR13947">
    <property type="entry name" value="GNAT FAMILY N-ACETYLTRANSFERASE"/>
    <property type="match status" value="1"/>
</dbReference>
<dbReference type="PROSITE" id="PS51186">
    <property type="entry name" value="GNAT"/>
    <property type="match status" value="1"/>
</dbReference>
<dbReference type="NCBIfam" id="TIGR01575">
    <property type="entry name" value="rimI"/>
    <property type="match status" value="1"/>
</dbReference>
<dbReference type="EMBL" id="CP017641">
    <property type="protein sequence ID" value="APZ91501.1"/>
    <property type="molecule type" value="Genomic_DNA"/>
</dbReference>
<keyword evidence="1 3" id="KW-0808">Transferase</keyword>
<dbReference type="OrthoDB" id="9794566at2"/>
<organism evidence="3 4">
    <name type="scientific">Fuerstiella marisgermanici</name>
    <dbReference type="NCBI Taxonomy" id="1891926"/>
    <lineage>
        <taxon>Bacteria</taxon>
        <taxon>Pseudomonadati</taxon>
        <taxon>Planctomycetota</taxon>
        <taxon>Planctomycetia</taxon>
        <taxon>Planctomycetales</taxon>
        <taxon>Planctomycetaceae</taxon>
        <taxon>Fuerstiella</taxon>
    </lineage>
</organism>
<dbReference type="InterPro" id="IPR050769">
    <property type="entry name" value="NAT_camello-type"/>
</dbReference>
<dbReference type="AlphaFoldDB" id="A0A1P8WBS6"/>
<proteinExistence type="predicted"/>
<protein>
    <submittedName>
        <fullName evidence="3">Ribosomal-protein-alanine N-acetyltransferase</fullName>
    </submittedName>
</protein>
<feature type="domain" description="N-acetyltransferase" evidence="2">
    <location>
        <begin position="23"/>
        <end position="167"/>
    </location>
</feature>
<evidence type="ECO:0000313" key="4">
    <source>
        <dbReference type="Proteomes" id="UP000187735"/>
    </source>
</evidence>
<dbReference type="InterPro" id="IPR006464">
    <property type="entry name" value="AcTrfase_RimI/Ard1"/>
</dbReference>
<dbReference type="Proteomes" id="UP000187735">
    <property type="component" value="Chromosome"/>
</dbReference>
<dbReference type="SUPFAM" id="SSF55729">
    <property type="entry name" value="Acyl-CoA N-acyltransferases (Nat)"/>
    <property type="match status" value="1"/>
</dbReference>
<gene>
    <name evidence="3" type="ORF">Fuma_01089</name>
</gene>
<dbReference type="GO" id="GO:0008080">
    <property type="term" value="F:N-acetyltransferase activity"/>
    <property type="evidence" value="ECO:0007669"/>
    <property type="project" value="InterPro"/>
</dbReference>
<dbReference type="InterPro" id="IPR000182">
    <property type="entry name" value="GNAT_dom"/>
</dbReference>
<keyword evidence="4" id="KW-1185">Reference proteome</keyword>
<accession>A0A1P8WBS6</accession>
<evidence type="ECO:0000256" key="1">
    <source>
        <dbReference type="ARBA" id="ARBA00022679"/>
    </source>
</evidence>
<dbReference type="InterPro" id="IPR016181">
    <property type="entry name" value="Acyl_CoA_acyltransferase"/>
</dbReference>
<dbReference type="STRING" id="1891926.Fuma_01089"/>
<dbReference type="PANTHER" id="PTHR13947:SF37">
    <property type="entry name" value="LD18367P"/>
    <property type="match status" value="1"/>
</dbReference>
<dbReference type="Gene3D" id="3.40.630.30">
    <property type="match status" value="1"/>
</dbReference>
<reference evidence="3 4" key="1">
    <citation type="journal article" date="2016" name="Front. Microbiol.">
        <title>Fuerstia marisgermanicae gen. nov., sp. nov., an Unusual Member of the Phylum Planctomycetes from the German Wadden Sea.</title>
        <authorList>
            <person name="Kohn T."/>
            <person name="Heuer A."/>
            <person name="Jogler M."/>
            <person name="Vollmers J."/>
            <person name="Boedeker C."/>
            <person name="Bunk B."/>
            <person name="Rast P."/>
            <person name="Borchert D."/>
            <person name="Glockner I."/>
            <person name="Freese H.M."/>
            <person name="Klenk H.P."/>
            <person name="Overmann J."/>
            <person name="Kaster A.K."/>
            <person name="Rohde M."/>
            <person name="Wiegand S."/>
            <person name="Jogler C."/>
        </authorList>
    </citation>
    <scope>NUCLEOTIDE SEQUENCE [LARGE SCALE GENOMIC DNA]</scope>
    <source>
        <strain evidence="3 4">NH11</strain>
    </source>
</reference>
<dbReference type="CDD" id="cd04301">
    <property type="entry name" value="NAT_SF"/>
    <property type="match status" value="1"/>
</dbReference>
<evidence type="ECO:0000313" key="3">
    <source>
        <dbReference type="EMBL" id="APZ91501.1"/>
    </source>
</evidence>
<evidence type="ECO:0000259" key="2">
    <source>
        <dbReference type="PROSITE" id="PS51186"/>
    </source>
</evidence>
<sequence length="186" mass="21888">MGLEKLKRTVAAKSAAEELALRTQIRWLIRRDMDEVLEIERSSFEFPWTEEEFLTCLRQRNCIGTVAELDHEIVGFMIYELHQSMLRILNFSVSPNCRRRGVGQQMVQRLIDKLSQQRRREIVLEVRETNLDAQLFFANSGFKALSVLRNHYDDTCEDAYYMRYSLKSAVHESFQPTNRLSEYDAA</sequence>
<name>A0A1P8WBS6_9PLAN</name>
<dbReference type="Pfam" id="PF00583">
    <property type="entry name" value="Acetyltransf_1"/>
    <property type="match status" value="1"/>
</dbReference>
<dbReference type="KEGG" id="fmr:Fuma_01089"/>